<dbReference type="Proteomes" id="UP001176961">
    <property type="component" value="Unassembled WGS sequence"/>
</dbReference>
<proteinExistence type="predicted"/>
<feature type="transmembrane region" description="Helical" evidence="1">
    <location>
        <begin position="12"/>
        <end position="35"/>
    </location>
</feature>
<comment type="caution">
    <text evidence="2">The sequence shown here is derived from an EMBL/GenBank/DDBJ whole genome shotgun (WGS) entry which is preliminary data.</text>
</comment>
<keyword evidence="3" id="KW-1185">Reference proteome</keyword>
<evidence type="ECO:0000313" key="3">
    <source>
        <dbReference type="Proteomes" id="UP001176961"/>
    </source>
</evidence>
<gene>
    <name evidence="2" type="ORF">CYNAS_LOCUS14028</name>
</gene>
<keyword evidence="1" id="KW-0812">Transmembrane</keyword>
<name>A0AA36M925_CYLNA</name>
<protein>
    <submittedName>
        <fullName evidence="2">Uncharacterized protein</fullName>
    </submittedName>
</protein>
<organism evidence="2 3">
    <name type="scientific">Cylicocyclus nassatus</name>
    <name type="common">Nematode worm</name>
    <dbReference type="NCBI Taxonomy" id="53992"/>
    <lineage>
        <taxon>Eukaryota</taxon>
        <taxon>Metazoa</taxon>
        <taxon>Ecdysozoa</taxon>
        <taxon>Nematoda</taxon>
        <taxon>Chromadorea</taxon>
        <taxon>Rhabditida</taxon>
        <taxon>Rhabditina</taxon>
        <taxon>Rhabditomorpha</taxon>
        <taxon>Strongyloidea</taxon>
        <taxon>Strongylidae</taxon>
        <taxon>Cylicocyclus</taxon>
    </lineage>
</organism>
<keyword evidence="1" id="KW-0472">Membrane</keyword>
<keyword evidence="1" id="KW-1133">Transmembrane helix</keyword>
<dbReference type="AlphaFoldDB" id="A0AA36M925"/>
<sequence length="91" mass="10651">MFDYLRDWDVTFSLITFLISFALDALGLYVDDLLLPASELMRNPRYGEQVLERTTGRDQKPSTCSHRPGWIRRSSLAWPSEEPWGMYGLMY</sequence>
<dbReference type="EMBL" id="CATQJL010000305">
    <property type="protein sequence ID" value="CAJ0602045.1"/>
    <property type="molecule type" value="Genomic_DNA"/>
</dbReference>
<evidence type="ECO:0000313" key="2">
    <source>
        <dbReference type="EMBL" id="CAJ0602045.1"/>
    </source>
</evidence>
<evidence type="ECO:0000256" key="1">
    <source>
        <dbReference type="SAM" id="Phobius"/>
    </source>
</evidence>
<reference evidence="2" key="1">
    <citation type="submission" date="2023-07" db="EMBL/GenBank/DDBJ databases">
        <authorList>
            <consortium name="CYATHOMIX"/>
        </authorList>
    </citation>
    <scope>NUCLEOTIDE SEQUENCE</scope>
    <source>
        <strain evidence="2">N/A</strain>
    </source>
</reference>
<accession>A0AA36M925</accession>